<reference evidence="2" key="1">
    <citation type="journal article" date="2019" name="Int. J. Syst. Evol. Microbiol.">
        <title>The Global Catalogue of Microorganisms (GCM) 10K type strain sequencing project: providing services to taxonomists for standard genome sequencing and annotation.</title>
        <authorList>
            <consortium name="The Broad Institute Genomics Platform"/>
            <consortium name="The Broad Institute Genome Sequencing Center for Infectious Disease"/>
            <person name="Wu L."/>
            <person name="Ma J."/>
        </authorList>
    </citation>
    <scope>NUCLEOTIDE SEQUENCE [LARGE SCALE GENOMIC DNA]</scope>
    <source>
        <strain evidence="2">CCUG 36956</strain>
    </source>
</reference>
<dbReference type="Proteomes" id="UP001596223">
    <property type="component" value="Unassembled WGS sequence"/>
</dbReference>
<name>A0ABW1K0A9_9NOCA</name>
<sequence>MKSLPFSELIRKQTSVFPLLADSDVTLERRDAENVVMMRDERYQAMDGALRIAARSLALVAKANRQMAEEVLAEELPWLRWLRWLPSEHRAEAVRELLDDLVAGADTGFYLPFQRNLIAWKHTAQIYTDPALVRELSGPFERTDHGEIGRPKAAE</sequence>
<accession>A0ABW1K0A9</accession>
<protein>
    <recommendedName>
        <fullName evidence="3">Prevent-host-death protein</fullName>
    </recommendedName>
</protein>
<keyword evidence="2" id="KW-1185">Reference proteome</keyword>
<evidence type="ECO:0000313" key="2">
    <source>
        <dbReference type="Proteomes" id="UP001596223"/>
    </source>
</evidence>
<comment type="caution">
    <text evidence="1">The sequence shown here is derived from an EMBL/GenBank/DDBJ whole genome shotgun (WGS) entry which is preliminary data.</text>
</comment>
<dbReference type="EMBL" id="JBHSQN010000015">
    <property type="protein sequence ID" value="MFC6014103.1"/>
    <property type="molecule type" value="Genomic_DNA"/>
</dbReference>
<dbReference type="RefSeq" id="WP_378609304.1">
    <property type="nucleotide sequence ID" value="NZ_JBHSQN010000015.1"/>
</dbReference>
<evidence type="ECO:0008006" key="3">
    <source>
        <dbReference type="Google" id="ProtNLM"/>
    </source>
</evidence>
<proteinExistence type="predicted"/>
<gene>
    <name evidence="1" type="ORF">ACFP3H_23865</name>
</gene>
<organism evidence="1 2">
    <name type="scientific">Nocardia lasii</name>
    <dbReference type="NCBI Taxonomy" id="1616107"/>
    <lineage>
        <taxon>Bacteria</taxon>
        <taxon>Bacillati</taxon>
        <taxon>Actinomycetota</taxon>
        <taxon>Actinomycetes</taxon>
        <taxon>Mycobacteriales</taxon>
        <taxon>Nocardiaceae</taxon>
        <taxon>Nocardia</taxon>
    </lineage>
</organism>
<evidence type="ECO:0000313" key="1">
    <source>
        <dbReference type="EMBL" id="MFC6014103.1"/>
    </source>
</evidence>